<gene>
    <name evidence="1" type="ORF">AQUCO_00600183v1</name>
</gene>
<reference evidence="1 2" key="1">
    <citation type="submission" date="2017-09" db="EMBL/GenBank/DDBJ databases">
        <title>WGS assembly of Aquilegia coerulea Goldsmith.</title>
        <authorList>
            <person name="Hodges S."/>
            <person name="Kramer E."/>
            <person name="Nordborg M."/>
            <person name="Tomkins J."/>
            <person name="Borevitz J."/>
            <person name="Derieg N."/>
            <person name="Yan J."/>
            <person name="Mihaltcheva S."/>
            <person name="Hayes R.D."/>
            <person name="Rokhsar D."/>
        </authorList>
    </citation>
    <scope>NUCLEOTIDE SEQUENCE [LARGE SCALE GENOMIC DNA]</scope>
    <source>
        <strain evidence="2">cv. Goldsmith</strain>
    </source>
</reference>
<sequence>METPSSMRRITRSQSKVCSINNNSTSIPLSKKSEQRTMKVDRSALFDITNDSPIVGLAMDSNTIGTPSSLIKMRNQPKKTPGSGEALLRGQVKILLQKVEEDCEIFKLSNSEKGPLLGLKGITAFSPSGILAPTPTNTPQVLNLSDINGMNGNGLGCEKISILQVKEESEIHQDEMVMEDESKLQQPSLESQKSDITRALLFDFSDFSSYSSVLSEGGVCQEKSTEEDDASVWSIQVNTSTRDEDDEQEKIEEEEVDHEDEGLVDELCDGLSKIFVQKKPLPDFEGKHTRFVYNSDGEIEREEVVHDNSLDVSSTILHLSGLPAPAGKHLRFPEEED</sequence>
<dbReference type="FunCoup" id="A0A2G5ENX5">
    <property type="interactions" value="166"/>
</dbReference>
<name>A0A2G5ENX5_AQUCA</name>
<evidence type="ECO:0000313" key="2">
    <source>
        <dbReference type="Proteomes" id="UP000230069"/>
    </source>
</evidence>
<dbReference type="OrthoDB" id="162989at2759"/>
<proteinExistence type="predicted"/>
<keyword evidence="2" id="KW-1185">Reference proteome</keyword>
<dbReference type="AlphaFoldDB" id="A0A2G5ENX5"/>
<dbReference type="EMBL" id="KZ305023">
    <property type="protein sequence ID" value="PIA57267.1"/>
    <property type="molecule type" value="Genomic_DNA"/>
</dbReference>
<protein>
    <submittedName>
        <fullName evidence="1">Uncharacterized protein</fullName>
    </submittedName>
</protein>
<dbReference type="Proteomes" id="UP000230069">
    <property type="component" value="Unassembled WGS sequence"/>
</dbReference>
<dbReference type="STRING" id="218851.A0A2G5ENX5"/>
<dbReference type="PANTHER" id="PTHR47512:SF3">
    <property type="entry name" value="CHALCONE-FLAVONONE ISOMERASE FAMILY PROTEIN"/>
    <property type="match status" value="1"/>
</dbReference>
<organism evidence="1 2">
    <name type="scientific">Aquilegia coerulea</name>
    <name type="common">Rocky mountain columbine</name>
    <dbReference type="NCBI Taxonomy" id="218851"/>
    <lineage>
        <taxon>Eukaryota</taxon>
        <taxon>Viridiplantae</taxon>
        <taxon>Streptophyta</taxon>
        <taxon>Embryophyta</taxon>
        <taxon>Tracheophyta</taxon>
        <taxon>Spermatophyta</taxon>
        <taxon>Magnoliopsida</taxon>
        <taxon>Ranunculales</taxon>
        <taxon>Ranunculaceae</taxon>
        <taxon>Thalictroideae</taxon>
        <taxon>Aquilegia</taxon>
    </lineage>
</organism>
<dbReference type="PANTHER" id="PTHR47512">
    <property type="entry name" value="EXPRESSED PROTEIN"/>
    <property type="match status" value="1"/>
</dbReference>
<accession>A0A2G5ENX5</accession>
<dbReference type="InParanoid" id="A0A2G5ENX5"/>
<evidence type="ECO:0000313" key="1">
    <source>
        <dbReference type="EMBL" id="PIA57267.1"/>
    </source>
</evidence>